<keyword evidence="3" id="KW-1185">Reference proteome</keyword>
<organism evidence="3 4">
    <name type="scientific">Ditylenchus dipsaci</name>
    <dbReference type="NCBI Taxonomy" id="166011"/>
    <lineage>
        <taxon>Eukaryota</taxon>
        <taxon>Metazoa</taxon>
        <taxon>Ecdysozoa</taxon>
        <taxon>Nematoda</taxon>
        <taxon>Chromadorea</taxon>
        <taxon>Rhabditida</taxon>
        <taxon>Tylenchina</taxon>
        <taxon>Tylenchomorpha</taxon>
        <taxon>Sphaerularioidea</taxon>
        <taxon>Anguinidae</taxon>
        <taxon>Anguininae</taxon>
        <taxon>Ditylenchus</taxon>
    </lineage>
</organism>
<feature type="transmembrane region" description="Helical" evidence="1">
    <location>
        <begin position="32"/>
        <end position="53"/>
    </location>
</feature>
<evidence type="ECO:0000313" key="4">
    <source>
        <dbReference type="WBParaSite" id="jg7002"/>
    </source>
</evidence>
<dbReference type="InterPro" id="IPR000953">
    <property type="entry name" value="Chromo/chromo_shadow_dom"/>
</dbReference>
<dbReference type="Pfam" id="PF10321">
    <property type="entry name" value="7TM_GPCR_Srt"/>
    <property type="match status" value="1"/>
</dbReference>
<evidence type="ECO:0000256" key="1">
    <source>
        <dbReference type="SAM" id="Phobius"/>
    </source>
</evidence>
<keyword evidence="1" id="KW-0812">Transmembrane</keyword>
<feature type="domain" description="Chromo" evidence="2">
    <location>
        <begin position="230"/>
        <end position="272"/>
    </location>
</feature>
<dbReference type="PROSITE" id="PS50013">
    <property type="entry name" value="CHROMO_2"/>
    <property type="match status" value="1"/>
</dbReference>
<reference evidence="4" key="1">
    <citation type="submission" date="2022-11" db="UniProtKB">
        <authorList>
            <consortium name="WormBaseParasite"/>
        </authorList>
    </citation>
    <scope>IDENTIFICATION</scope>
</reference>
<keyword evidence="1" id="KW-0472">Membrane</keyword>
<dbReference type="Proteomes" id="UP000887574">
    <property type="component" value="Unplaced"/>
</dbReference>
<proteinExistence type="predicted"/>
<feature type="transmembrane region" description="Helical" evidence="1">
    <location>
        <begin position="5"/>
        <end position="26"/>
    </location>
</feature>
<sequence length="272" mass="31433">MIVQVFTISMLNFVVTSISVSMMYFVPNIFLIHLQYFCWFHIHGLPPVIYLTFNSTIRRDAKRFYICNSKLSKDNPNDVFTTSNVHQLEIHLVNEHFSDAIFLPLHFLSSTLSNRIFSTDSCNGTTQRCKCSDKLSFKAIQKRLKIAKALQDCTAIAKIPSSCSSYDMGITEHSFSEHLSSADSFFADSSSTLPMANHFGILLKKDTFSECNSSDVGENEKKKGTYENWYYVKWLNHPDQQNSWIPYSNFQTADDFAKVKEFEKEHRLRYKN</sequence>
<dbReference type="CDD" id="cd00024">
    <property type="entry name" value="CD_CSD"/>
    <property type="match status" value="1"/>
</dbReference>
<keyword evidence="1" id="KW-1133">Transmembrane helix</keyword>
<dbReference type="SUPFAM" id="SSF54160">
    <property type="entry name" value="Chromo domain-like"/>
    <property type="match status" value="1"/>
</dbReference>
<dbReference type="WBParaSite" id="jg7002">
    <property type="protein sequence ID" value="jg7002"/>
    <property type="gene ID" value="jg7002"/>
</dbReference>
<dbReference type="Gene3D" id="2.40.50.40">
    <property type="match status" value="1"/>
</dbReference>
<accession>A0A915EKW8</accession>
<name>A0A915EKW8_9BILA</name>
<evidence type="ECO:0000313" key="3">
    <source>
        <dbReference type="Proteomes" id="UP000887574"/>
    </source>
</evidence>
<dbReference type="InterPro" id="IPR019425">
    <property type="entry name" value="7TM_GPCR_serpentine_rcpt_Srt"/>
</dbReference>
<dbReference type="InterPro" id="IPR016197">
    <property type="entry name" value="Chromo-like_dom_sf"/>
</dbReference>
<protein>
    <submittedName>
        <fullName evidence="4">Chromo domain-containing protein</fullName>
    </submittedName>
</protein>
<dbReference type="AlphaFoldDB" id="A0A915EKW8"/>
<evidence type="ECO:0000259" key="2">
    <source>
        <dbReference type="PROSITE" id="PS50013"/>
    </source>
</evidence>